<evidence type="ECO:0000256" key="2">
    <source>
        <dbReference type="SAM" id="Phobius"/>
    </source>
</evidence>
<dbReference type="KEGG" id="smur:BWP33_06325"/>
<accession>V9HAT4</accession>
<dbReference type="EMBL" id="ADCY02000063">
    <property type="protein sequence ID" value="EFG29963.2"/>
    <property type="molecule type" value="Genomic_DNA"/>
</dbReference>
<evidence type="ECO:0000256" key="1">
    <source>
        <dbReference type="SAM" id="MobiDB-lite"/>
    </source>
</evidence>
<dbReference type="Pfam" id="PF05707">
    <property type="entry name" value="Zot"/>
    <property type="match status" value="1"/>
</dbReference>
<keyword evidence="2" id="KW-0812">Transmembrane</keyword>
<feature type="domain" description="Zona occludens toxin N-terminal" evidence="3">
    <location>
        <begin position="1"/>
        <end position="190"/>
    </location>
</feature>
<dbReference type="KEGG" id="smur:BWP33_06150"/>
<dbReference type="eggNOG" id="COG4128">
    <property type="taxonomic scope" value="Bacteria"/>
</dbReference>
<dbReference type="RefSeq" id="WP_002643037.1">
    <property type="nucleotide sequence ID" value="NZ_CP019448.1"/>
</dbReference>
<dbReference type="InterPro" id="IPR027417">
    <property type="entry name" value="P-loop_NTPase"/>
</dbReference>
<evidence type="ECO:0000313" key="4">
    <source>
        <dbReference type="EMBL" id="EFG29963.2"/>
    </source>
</evidence>
<dbReference type="Proteomes" id="UP000017813">
    <property type="component" value="Unassembled WGS sequence"/>
</dbReference>
<reference evidence="4 5" key="2">
    <citation type="submission" date="2011-10" db="EMBL/GenBank/DDBJ databases">
        <title>The Genome Sequence of Simonsiella muelleri ATCC 29453.</title>
        <authorList>
            <consortium name="The Broad Institute Genome Sequencing Platform"/>
            <consortium name="The Broad Institute Genome Sequencing Center for Infectious Disease"/>
            <person name="Earl A."/>
            <person name="Ward D."/>
            <person name="Feldgarden M."/>
            <person name="Gevers D."/>
            <person name="Izard J."/>
            <person name="Baranova O.V."/>
            <person name="Blanton J.M."/>
            <person name="Tanner A.C."/>
            <person name="Dewhirst F."/>
            <person name="Young S.K."/>
            <person name="Zeng Q."/>
            <person name="Gargeya S."/>
            <person name="Fitzgerald M."/>
            <person name="Haas B."/>
            <person name="Abouelleil A."/>
            <person name="Alvarado L."/>
            <person name="Arachchi H.M."/>
            <person name="Berlin A."/>
            <person name="Brown A."/>
            <person name="Chapman S.B."/>
            <person name="Chen Z."/>
            <person name="Dunbar C."/>
            <person name="Freedman E."/>
            <person name="Gearin G."/>
            <person name="Goldberg J."/>
            <person name="Griggs A."/>
            <person name="Gujja S."/>
            <person name="Heiman D."/>
            <person name="Howarth C."/>
            <person name="Larson L."/>
            <person name="Lui A."/>
            <person name="MacDonald P.J.P."/>
            <person name="Montmayeur A."/>
            <person name="Murphy C."/>
            <person name="Neiman D."/>
            <person name="Pearson M."/>
            <person name="Priest M."/>
            <person name="Roberts A."/>
            <person name="Saif S."/>
            <person name="Shea T."/>
            <person name="Shenoy N."/>
            <person name="Sisk P."/>
            <person name="Stolte C."/>
            <person name="Sykes S."/>
            <person name="Wortman J."/>
            <person name="Nusbaum C."/>
            <person name="Birren B."/>
        </authorList>
    </citation>
    <scope>NUCLEOTIDE SEQUENCE [LARGE SCALE GENOMIC DNA]</scope>
    <source>
        <strain evidence="4 5">ATCC 29453</strain>
    </source>
</reference>
<proteinExistence type="predicted"/>
<dbReference type="STRING" id="641147.HMPREF9021_02224"/>
<reference evidence="4 5" key="1">
    <citation type="submission" date="2010-03" db="EMBL/GenBank/DDBJ databases">
        <authorList>
            <consortium name="The Broad Institute Genome Sequencing Platform"/>
            <person name="Ward D."/>
            <person name="Earl A."/>
            <person name="Feldgarden M."/>
            <person name="Gevers D."/>
            <person name="Young S."/>
            <person name="Zeng Q."/>
            <person name="Koehrsen M."/>
            <person name="Alvarado L."/>
            <person name="Berlin A.M."/>
            <person name="Borenstein D."/>
            <person name="Chapman S.B."/>
            <person name="Chen Z."/>
            <person name="Engels R."/>
            <person name="Freedman E."/>
            <person name="Gellesch M."/>
            <person name="Goldberg J."/>
            <person name="Griggs A."/>
            <person name="Gujja S."/>
            <person name="Heilman E.R."/>
            <person name="Heiman D.I."/>
            <person name="Hepburn T.A."/>
            <person name="Howarth C."/>
            <person name="Jen D."/>
            <person name="Larson L."/>
            <person name="Mehta T."/>
            <person name="Park D."/>
            <person name="Pearson M."/>
            <person name="Richards J."/>
            <person name="Roberts A."/>
            <person name="Saif S."/>
            <person name="Shea T.D."/>
            <person name="Shenoy N."/>
            <person name="Sisk P."/>
            <person name="Stolte C."/>
            <person name="Sykes S.N."/>
            <person name="Walk T."/>
            <person name="White J."/>
            <person name="Yandava C."/>
            <person name="Izard J."/>
            <person name="Baranova O.V."/>
            <person name="Blanton J.M."/>
            <person name="Tanner A.C."/>
            <person name="Dewhirst F."/>
            <person name="Haas B."/>
            <person name="Nusbaum C."/>
            <person name="Birren B."/>
        </authorList>
    </citation>
    <scope>NUCLEOTIDE SEQUENCE [LARGE SCALE GENOMIC DNA]</scope>
    <source>
        <strain evidence="4 5">ATCC 29453</strain>
    </source>
</reference>
<dbReference type="Gene3D" id="3.40.50.300">
    <property type="entry name" value="P-loop containing nucleotide triphosphate hydrolases"/>
    <property type="match status" value="1"/>
</dbReference>
<feature type="compositionally biased region" description="Basic and acidic residues" evidence="1">
    <location>
        <begin position="348"/>
        <end position="360"/>
    </location>
</feature>
<dbReference type="InterPro" id="IPR008900">
    <property type="entry name" value="Zot_N"/>
</dbReference>
<dbReference type="OrthoDB" id="8809170at2"/>
<comment type="caution">
    <text evidence="4">The sequence shown here is derived from an EMBL/GenBank/DDBJ whole genome shotgun (WGS) entry which is preliminary data.</text>
</comment>
<keyword evidence="2" id="KW-1133">Transmembrane helix</keyword>
<gene>
    <name evidence="4" type="ORF">HMPREF9021_02224</name>
</gene>
<evidence type="ECO:0000313" key="5">
    <source>
        <dbReference type="Proteomes" id="UP000017813"/>
    </source>
</evidence>
<dbReference type="AlphaFoldDB" id="V9HAT4"/>
<evidence type="ECO:0000259" key="3">
    <source>
        <dbReference type="Pfam" id="PF05707"/>
    </source>
</evidence>
<keyword evidence="2" id="KW-0472">Membrane</keyword>
<feature type="region of interest" description="Disordered" evidence="1">
    <location>
        <begin position="340"/>
        <end position="360"/>
    </location>
</feature>
<dbReference type="SUPFAM" id="SSF52540">
    <property type="entry name" value="P-loop containing nucleoside triphosphate hydrolases"/>
    <property type="match status" value="1"/>
</dbReference>
<sequence>MIYLITGNMGTGKTSRAVNMILTNEDGLFKTCADDGTVIDRPLYFSHIDGLDSAKFNAHELTKEQIQSAPLDEILPTGAVLIVDEAHWTYPVRSAAQKVPEYIQKLSELRHDGFTLILMTQHPSQLDVFVRNLVSKHIHLERKAIGMKQYWWFKCVTSLDNPAGLSGTESANWSPPKEAFKYYKSSSKHQKFKKQIPLAFWALFVILGFVIWKGYNVFKVYDKNVNNQTEQSIVQAASEPISQNDNINQMNQQSTINSNYANNQNITPEMLIPTLSEKPETKPLYNNVRQVKTFERVAGCVNMGTNCTCYSDQATELVEISNELCLKYVKKGLPFNPYREQQSQNIRQPEEIAQREEVVN</sequence>
<feature type="transmembrane region" description="Helical" evidence="2">
    <location>
        <begin position="196"/>
        <end position="215"/>
    </location>
</feature>
<dbReference type="HOGENOM" id="CLU_044039_0_0_4"/>
<organism evidence="4 5">
    <name type="scientific">Simonsiella muelleri ATCC 29453</name>
    <dbReference type="NCBI Taxonomy" id="641147"/>
    <lineage>
        <taxon>Bacteria</taxon>
        <taxon>Pseudomonadati</taxon>
        <taxon>Pseudomonadota</taxon>
        <taxon>Betaproteobacteria</taxon>
        <taxon>Neisseriales</taxon>
        <taxon>Neisseriaceae</taxon>
        <taxon>Simonsiella</taxon>
    </lineage>
</organism>
<name>V9HAT4_9NEIS</name>
<protein>
    <recommendedName>
        <fullName evidence="3">Zona occludens toxin N-terminal domain-containing protein</fullName>
    </recommendedName>
</protein>
<keyword evidence="5" id="KW-1185">Reference proteome</keyword>